<dbReference type="PANTHER" id="PTHR30319">
    <property type="entry name" value="PHENYLACETIC ACID REGULATOR-RELATED TRANSCRIPTIONAL REPRESSOR"/>
    <property type="match status" value="1"/>
</dbReference>
<gene>
    <name evidence="2" type="ORF">COW81_01370</name>
</gene>
<evidence type="ECO:0000259" key="1">
    <source>
        <dbReference type="Pfam" id="PF20803"/>
    </source>
</evidence>
<dbReference type="Proteomes" id="UP000231143">
    <property type="component" value="Unassembled WGS sequence"/>
</dbReference>
<dbReference type="AlphaFoldDB" id="A0A2H0E070"/>
<dbReference type="GO" id="GO:0006351">
    <property type="term" value="P:DNA-templated transcription"/>
    <property type="evidence" value="ECO:0007669"/>
    <property type="project" value="TreeGrafter"/>
</dbReference>
<dbReference type="EMBL" id="PCTT01000017">
    <property type="protein sequence ID" value="PIP87220.1"/>
    <property type="molecule type" value="Genomic_DNA"/>
</dbReference>
<comment type="caution">
    <text evidence="2">The sequence shown here is derived from an EMBL/GenBank/DDBJ whole genome shotgun (WGS) entry which is preliminary data.</text>
</comment>
<dbReference type="SUPFAM" id="SSF143430">
    <property type="entry name" value="TTP0101/SSO1404-like"/>
    <property type="match status" value="1"/>
</dbReference>
<reference evidence="2 3" key="1">
    <citation type="submission" date="2017-09" db="EMBL/GenBank/DDBJ databases">
        <title>Depth-based differentiation of microbial function through sediment-hosted aquifers and enrichment of novel symbionts in the deep terrestrial subsurface.</title>
        <authorList>
            <person name="Probst A.J."/>
            <person name="Ladd B."/>
            <person name="Jarett J.K."/>
            <person name="Geller-Mcgrath D.E."/>
            <person name="Sieber C.M."/>
            <person name="Emerson J.B."/>
            <person name="Anantharaman K."/>
            <person name="Thomas B.C."/>
            <person name="Malmstrom R."/>
            <person name="Stieglmeier M."/>
            <person name="Klingl A."/>
            <person name="Woyke T."/>
            <person name="Ryan C.M."/>
            <person name="Banfield J.F."/>
        </authorList>
    </citation>
    <scope>NUCLEOTIDE SEQUENCE [LARGE SCALE GENOMIC DNA]</scope>
    <source>
        <strain evidence="2">CG22_combo_CG10-13_8_21_14_all_36_13</strain>
    </source>
</reference>
<dbReference type="Pfam" id="PF20803">
    <property type="entry name" value="PaaX_M"/>
    <property type="match status" value="1"/>
</dbReference>
<dbReference type="InterPro" id="IPR048846">
    <property type="entry name" value="PaaX-like_central"/>
</dbReference>
<feature type="domain" description="Transcriptional repressor PaaX-like central Cas2-like" evidence="1">
    <location>
        <begin position="99"/>
        <end position="173"/>
    </location>
</feature>
<dbReference type="Gene3D" id="3.30.70.2650">
    <property type="match status" value="1"/>
</dbReference>
<protein>
    <recommendedName>
        <fullName evidence="1">Transcriptional repressor PaaX-like central Cas2-like domain-containing protein</fullName>
    </recommendedName>
</protein>
<dbReference type="PANTHER" id="PTHR30319:SF1">
    <property type="entry name" value="TRANSCRIPTIONAL REPRESSOR PAAX"/>
    <property type="match status" value="1"/>
</dbReference>
<proteinExistence type="predicted"/>
<organism evidence="2 3">
    <name type="scientific">Candidatus Campbellbacteria bacterium CG22_combo_CG10-13_8_21_14_all_36_13</name>
    <dbReference type="NCBI Taxonomy" id="1974529"/>
    <lineage>
        <taxon>Bacteria</taxon>
        <taxon>Candidatus Campbelliibacteriota</taxon>
    </lineage>
</organism>
<accession>A0A2H0E070</accession>
<sequence>MSRGLGKTQQKILLLLQAGIVLGLSGSPKRYFQILKFTKKEWDWINTGHLKRSISSLYKEKLVKEKYNKDGTVSLVLSDGGKEKVITFDIDNLKIKKPNNWDGSWRIVMYDVPENYKTARESIRMHLKDIGFLELQKSVFVYPHDCYEQIEFIVEYYGVGKYVRLVIADFIDNEDYLINKFKLK</sequence>
<name>A0A2H0E070_9BACT</name>
<evidence type="ECO:0000313" key="3">
    <source>
        <dbReference type="Proteomes" id="UP000231143"/>
    </source>
</evidence>
<evidence type="ECO:0000313" key="2">
    <source>
        <dbReference type="EMBL" id="PIP87220.1"/>
    </source>
</evidence>